<name>A0A8J4AS38_9CHLO</name>
<organism evidence="3 4">
    <name type="scientific">Volvox africanus</name>
    <dbReference type="NCBI Taxonomy" id="51714"/>
    <lineage>
        <taxon>Eukaryota</taxon>
        <taxon>Viridiplantae</taxon>
        <taxon>Chlorophyta</taxon>
        <taxon>core chlorophytes</taxon>
        <taxon>Chlorophyceae</taxon>
        <taxon>CS clade</taxon>
        <taxon>Chlamydomonadales</taxon>
        <taxon>Volvocaceae</taxon>
        <taxon>Volvox</taxon>
    </lineage>
</organism>
<accession>A0A8J4AS38</accession>
<dbReference type="GO" id="GO:0005634">
    <property type="term" value="C:nucleus"/>
    <property type="evidence" value="ECO:0007669"/>
    <property type="project" value="UniProtKB-SubCell"/>
</dbReference>
<dbReference type="GO" id="GO:0051604">
    <property type="term" value="P:protein maturation"/>
    <property type="evidence" value="ECO:0007669"/>
    <property type="project" value="UniProtKB-UniRule"/>
</dbReference>
<proteinExistence type="inferred from homology"/>
<dbReference type="Pfam" id="PF14500">
    <property type="entry name" value="MMS19_N"/>
    <property type="match status" value="1"/>
</dbReference>
<dbReference type="GO" id="GO:0006281">
    <property type="term" value="P:DNA repair"/>
    <property type="evidence" value="ECO:0007669"/>
    <property type="project" value="UniProtKB-UniRule"/>
</dbReference>
<dbReference type="PANTHER" id="PTHR12891">
    <property type="entry name" value="DNA REPAIR/TRANSCRIPTION PROTEIN MET18/MMS19"/>
    <property type="match status" value="1"/>
</dbReference>
<comment type="caution">
    <text evidence="3">The sequence shown here is derived from an EMBL/GenBank/DDBJ whole genome shotgun (WGS) entry which is preliminary data.</text>
</comment>
<gene>
    <name evidence="3" type="ORF">Vafri_3508</name>
</gene>
<dbReference type="GO" id="GO:0097361">
    <property type="term" value="C:cytosolic [4Fe-4S] assembly targeting complex"/>
    <property type="evidence" value="ECO:0007669"/>
    <property type="project" value="UniProtKB-UniRule"/>
</dbReference>
<dbReference type="InterPro" id="IPR029240">
    <property type="entry name" value="MMS19_N"/>
</dbReference>
<comment type="subcellular location">
    <subcellularLocation>
        <location evidence="1">Nucleus</location>
    </subcellularLocation>
</comment>
<reference evidence="3" key="1">
    <citation type="journal article" date="2021" name="Proc. Natl. Acad. Sci. U.S.A.">
        <title>Three genomes in the algal genus Volvox reveal the fate of a haploid sex-determining region after a transition to homothallism.</title>
        <authorList>
            <person name="Yamamoto K."/>
            <person name="Hamaji T."/>
            <person name="Kawai-Toyooka H."/>
            <person name="Matsuzaki R."/>
            <person name="Takahashi F."/>
            <person name="Nishimura Y."/>
            <person name="Kawachi M."/>
            <person name="Noguchi H."/>
            <person name="Minakuchi Y."/>
            <person name="Umen J.G."/>
            <person name="Toyoda A."/>
            <person name="Nozaki H."/>
        </authorList>
    </citation>
    <scope>NUCLEOTIDE SEQUENCE</scope>
    <source>
        <strain evidence="3">NIES-3780</strain>
    </source>
</reference>
<keyword evidence="1" id="KW-0227">DNA damage</keyword>
<dbReference type="Proteomes" id="UP000747399">
    <property type="component" value="Unassembled WGS sequence"/>
</dbReference>
<feature type="non-terminal residue" evidence="3">
    <location>
        <position position="459"/>
    </location>
</feature>
<keyword evidence="1" id="KW-0234">DNA repair</keyword>
<keyword evidence="4" id="KW-1185">Reference proteome</keyword>
<keyword evidence="1" id="KW-0539">Nucleus</keyword>
<dbReference type="AlphaFoldDB" id="A0A8J4AS38"/>
<evidence type="ECO:0000259" key="2">
    <source>
        <dbReference type="Pfam" id="PF14500"/>
    </source>
</evidence>
<evidence type="ECO:0000313" key="4">
    <source>
        <dbReference type="Proteomes" id="UP000747399"/>
    </source>
</evidence>
<comment type="similarity">
    <text evidence="1">Belongs to the MET18/MMS19 family.</text>
</comment>
<dbReference type="PANTHER" id="PTHR12891:SF0">
    <property type="entry name" value="MMS19 NUCLEOTIDE EXCISION REPAIR PROTEIN HOMOLOG"/>
    <property type="match status" value="1"/>
</dbReference>
<dbReference type="EMBL" id="BNCO01000004">
    <property type="protein sequence ID" value="GIL46512.1"/>
    <property type="molecule type" value="Genomic_DNA"/>
</dbReference>
<feature type="non-terminal residue" evidence="3">
    <location>
        <position position="1"/>
    </location>
</feature>
<comment type="function">
    <text evidence="1">Key component of the cytosolic iron-sulfur protein assembly (CIA) complex, a multiprotein complex that mediates the incorporation of iron-sulfur cluster into apoproteins specifically involved in DNA metabolism and genomic integrity. In the CIA complex, MMS19 acts as an adapter between early-acting CIA components and a subset of cellular target iron-sulfur proteins.</text>
</comment>
<evidence type="ECO:0000313" key="3">
    <source>
        <dbReference type="EMBL" id="GIL46512.1"/>
    </source>
</evidence>
<feature type="domain" description="MMS19 N-terminal" evidence="2">
    <location>
        <begin position="2"/>
        <end position="181"/>
    </location>
</feature>
<protein>
    <recommendedName>
        <fullName evidence="1">MMS19 nucleotide excision repair protein</fullName>
    </recommendedName>
</protein>
<evidence type="ECO:0000256" key="1">
    <source>
        <dbReference type="RuleBase" id="RU367072"/>
    </source>
</evidence>
<sequence>AQSFRQEERSALLQLLLVAVRRWSRLAGRLAVPLLDAFLGAADGEKDPRCLLLAFEAVEALCEMHHAPGVDAAPLRQLGDEVADWASSYFPISFNPPPNLARGPAAITRADLSSALETALAASPFLAGGVLPLLVEKLSSTYRPAKEDSLSALRRCCPAYGADALGPHVRQIWLALRAEVMAPCGYGGAAAVAPGGGAGGLGSETDSRLALATLAASCLTVVTRAAGPGAIDSMALQDACVGDLLSVIRTAGSPAHASSASAAVVRADGQVLCGCMVLAAVAAAGPASLSRTHTVVLVQVQSLLADSLTPADADQTCDRRADQTLYGATVLATVVDAVAAELRKTCTGRSFGGEVSRAVAAAPSVQTWHAPSAADGLAALAEVKGVLLAGLAVVHARLYPEAGSQCDADSAELGAGGQQGTATRSGGYAAAAADVMAMDTMSPADRAQPVSFAQPKGYG</sequence>
<dbReference type="GO" id="GO:0016226">
    <property type="term" value="P:iron-sulfur cluster assembly"/>
    <property type="evidence" value="ECO:0007669"/>
    <property type="project" value="UniProtKB-UniRule"/>
</dbReference>
<dbReference type="InterPro" id="IPR039920">
    <property type="entry name" value="MMS19"/>
</dbReference>